<sequence>MKMINTNRNKLTEYIYSLYDNGFMQDYSKNHFLIRAMKGEVDIIKEYEHLLSRSFINNCTPDFSSTFLMNFSNKLRRCAGVFSEEKIIDFVKNQLSAGKKNYREPTFFEALSEINVLFYFCNFIGKIKESYYEPKQGINGGNPEARFIFQNDVIMDIEVKKANFSNSIDPLEGENGAIKPNIALNQSTKNELKQFCLENKLQLVFPRVSKLGGFIKSASSKFQIPTTNKHFNLLFINWTYTDFPECGVNEPMSIFINTENGLFNNNNALKLIKHRDGTDIFNRNDLDKISAVILYRDTLETLLSGDFRFHFKEQTFRFAINRINNEKLDFKMLSDLLGMNPCNDNIFNIWYPLDYKFKSKQSERLLNEIQTILLKESYLLSSFNNQYN</sequence>
<dbReference type="STRING" id="36842.SAMN02194393_03413"/>
<dbReference type="AlphaFoldDB" id="A0A1T5LVK1"/>
<proteinExistence type="predicted"/>
<evidence type="ECO:0000313" key="1">
    <source>
        <dbReference type="EMBL" id="SKC80026.1"/>
    </source>
</evidence>
<gene>
    <name evidence="1" type="ORF">SAMN02194393_03413</name>
</gene>
<name>A0A1T5LVK1_9FIRM</name>
<dbReference type="OrthoDB" id="2083708at2"/>
<dbReference type="Proteomes" id="UP000190285">
    <property type="component" value="Unassembled WGS sequence"/>
</dbReference>
<reference evidence="1 2" key="1">
    <citation type="submission" date="2017-02" db="EMBL/GenBank/DDBJ databases">
        <authorList>
            <person name="Peterson S.W."/>
        </authorList>
    </citation>
    <scope>NUCLEOTIDE SEQUENCE [LARGE SCALE GENOMIC DNA]</scope>
    <source>
        <strain evidence="1 2">M1</strain>
    </source>
</reference>
<dbReference type="EMBL" id="FUZT01000008">
    <property type="protein sequence ID" value="SKC80026.1"/>
    <property type="molecule type" value="Genomic_DNA"/>
</dbReference>
<organism evidence="1 2">
    <name type="scientific">Maledivibacter halophilus</name>
    <dbReference type="NCBI Taxonomy" id="36842"/>
    <lineage>
        <taxon>Bacteria</taxon>
        <taxon>Bacillati</taxon>
        <taxon>Bacillota</taxon>
        <taxon>Clostridia</taxon>
        <taxon>Peptostreptococcales</taxon>
        <taxon>Caminicellaceae</taxon>
        <taxon>Maledivibacter</taxon>
    </lineage>
</organism>
<accession>A0A1T5LVK1</accession>
<protein>
    <submittedName>
        <fullName evidence="1">Uncharacterized protein</fullName>
    </submittedName>
</protein>
<dbReference type="RefSeq" id="WP_079493244.1">
    <property type="nucleotide sequence ID" value="NZ_FUZT01000008.1"/>
</dbReference>
<keyword evidence="2" id="KW-1185">Reference proteome</keyword>
<evidence type="ECO:0000313" key="2">
    <source>
        <dbReference type="Proteomes" id="UP000190285"/>
    </source>
</evidence>